<dbReference type="EMBL" id="MNAD01001581">
    <property type="protein sequence ID" value="OJT03897.1"/>
    <property type="molecule type" value="Genomic_DNA"/>
</dbReference>
<gene>
    <name evidence="4" type="ORF">TRAPUB_5422</name>
</gene>
<protein>
    <recommendedName>
        <fullName evidence="2">Histidinol-phosphatase</fullName>
        <shortName evidence="2">HolPase</shortName>
        <ecNumber evidence="2">3.1.3.15</ecNumber>
    </recommendedName>
</protein>
<dbReference type="OrthoDB" id="5957391at2759"/>
<evidence type="ECO:0000313" key="5">
    <source>
        <dbReference type="Proteomes" id="UP000184267"/>
    </source>
</evidence>
<dbReference type="UniPathway" id="UPA00031">
    <property type="reaction ID" value="UER00013"/>
</dbReference>
<sequence length="268" mass="29775">MEAFLCAYFDAQYELMRRFHPEVIGHFDLCRLYRPTLRFADYPAALAVIQQNVGFAATYGALFELNAAAFRKGWDAAYPGTDVVQIILQEGGRFALSDDSHGPHAVGLNYHRIPEYARRVGITELWALERQPDASLNAAGRQLVPRRITNPWEHPFWTRERRTSEPYARETTTWMATHVHVFAAPTSRKSVAVAVGALAHVLNQASSSSRAAVGLHAGSMVKHLRMNARVASRSLHAASKSPDDASDASYEYNASHIERSSETALTPP</sequence>
<dbReference type="InterPro" id="IPR010140">
    <property type="entry name" value="Histidinol_P_phosphatase_HisJ"/>
</dbReference>
<dbReference type="PANTHER" id="PTHR21039:SF0">
    <property type="entry name" value="HISTIDINOL-PHOSPHATASE"/>
    <property type="match status" value="1"/>
</dbReference>
<proteinExistence type="inferred from homology"/>
<dbReference type="STRING" id="154538.A0A1M2V8M2"/>
<keyword evidence="5" id="KW-1185">Reference proteome</keyword>
<evidence type="ECO:0000256" key="1">
    <source>
        <dbReference type="ARBA" id="ARBA00022801"/>
    </source>
</evidence>
<evidence type="ECO:0000256" key="2">
    <source>
        <dbReference type="RuleBase" id="RU366003"/>
    </source>
</evidence>
<keyword evidence="1 2" id="KW-0378">Hydrolase</keyword>
<keyword evidence="2" id="KW-0028">Amino-acid biosynthesis</keyword>
<comment type="caution">
    <text evidence="4">The sequence shown here is derived from an EMBL/GenBank/DDBJ whole genome shotgun (WGS) entry which is preliminary data.</text>
</comment>
<dbReference type="AlphaFoldDB" id="A0A1M2V8M2"/>
<dbReference type="GO" id="GO:0000105">
    <property type="term" value="P:L-histidine biosynthetic process"/>
    <property type="evidence" value="ECO:0007669"/>
    <property type="project" value="UniProtKB-UniRule"/>
</dbReference>
<reference evidence="4 5" key="1">
    <citation type="submission" date="2016-10" db="EMBL/GenBank/DDBJ databases">
        <title>Genome sequence of the basidiomycete white-rot fungus Trametes pubescens.</title>
        <authorList>
            <person name="Makela M.R."/>
            <person name="Granchi Z."/>
            <person name="Peng M."/>
            <person name="De Vries R.P."/>
            <person name="Grigoriev I."/>
            <person name="Riley R."/>
            <person name="Hilden K."/>
        </authorList>
    </citation>
    <scope>NUCLEOTIDE SEQUENCE [LARGE SCALE GENOMIC DNA]</scope>
    <source>
        <strain evidence="4 5">FBCC735</strain>
    </source>
</reference>
<dbReference type="GO" id="GO:0004401">
    <property type="term" value="F:histidinol-phosphatase activity"/>
    <property type="evidence" value="ECO:0007669"/>
    <property type="project" value="UniProtKB-UniRule"/>
</dbReference>
<comment type="similarity">
    <text evidence="2">Belongs to the PHP hydrolase family. HisK subfamily.</text>
</comment>
<name>A0A1M2V8M2_TRAPU</name>
<comment type="catalytic activity">
    <reaction evidence="2">
        <text>L-histidinol phosphate + H2O = L-histidinol + phosphate</text>
        <dbReference type="Rhea" id="RHEA:14465"/>
        <dbReference type="ChEBI" id="CHEBI:15377"/>
        <dbReference type="ChEBI" id="CHEBI:43474"/>
        <dbReference type="ChEBI" id="CHEBI:57699"/>
        <dbReference type="ChEBI" id="CHEBI:57980"/>
        <dbReference type="EC" id="3.1.3.15"/>
    </reaction>
</comment>
<keyword evidence="2" id="KW-0368">Histidine biosynthesis</keyword>
<dbReference type="EC" id="3.1.3.15" evidence="2"/>
<comment type="pathway">
    <text evidence="2">Amino-acid biosynthesis; L-histidine biosynthesis; L-histidine from 5-phospho-alpha-D-ribose 1-diphosphate: step 8/9.</text>
</comment>
<accession>A0A1M2V8M2</accession>
<dbReference type="GO" id="GO:0005737">
    <property type="term" value="C:cytoplasm"/>
    <property type="evidence" value="ECO:0007669"/>
    <property type="project" value="TreeGrafter"/>
</dbReference>
<dbReference type="InterPro" id="IPR016195">
    <property type="entry name" value="Pol/histidinol_Pase-like"/>
</dbReference>
<dbReference type="Proteomes" id="UP000184267">
    <property type="component" value="Unassembled WGS sequence"/>
</dbReference>
<evidence type="ECO:0000313" key="4">
    <source>
        <dbReference type="EMBL" id="OJT03897.1"/>
    </source>
</evidence>
<dbReference type="Gene3D" id="3.20.20.140">
    <property type="entry name" value="Metal-dependent hydrolases"/>
    <property type="match status" value="1"/>
</dbReference>
<feature type="region of interest" description="Disordered" evidence="3">
    <location>
        <begin position="233"/>
        <end position="268"/>
    </location>
</feature>
<dbReference type="SUPFAM" id="SSF89550">
    <property type="entry name" value="PHP domain-like"/>
    <property type="match status" value="1"/>
</dbReference>
<organism evidence="4 5">
    <name type="scientific">Trametes pubescens</name>
    <name type="common">White-rot fungus</name>
    <dbReference type="NCBI Taxonomy" id="154538"/>
    <lineage>
        <taxon>Eukaryota</taxon>
        <taxon>Fungi</taxon>
        <taxon>Dikarya</taxon>
        <taxon>Basidiomycota</taxon>
        <taxon>Agaricomycotina</taxon>
        <taxon>Agaricomycetes</taxon>
        <taxon>Polyporales</taxon>
        <taxon>Polyporaceae</taxon>
        <taxon>Trametes</taxon>
    </lineage>
</organism>
<evidence type="ECO:0000256" key="3">
    <source>
        <dbReference type="SAM" id="MobiDB-lite"/>
    </source>
</evidence>
<dbReference type="PANTHER" id="PTHR21039">
    <property type="entry name" value="HISTIDINOL PHOSPHATASE-RELATED"/>
    <property type="match status" value="1"/>
</dbReference>